<keyword evidence="2" id="KW-1185">Reference proteome</keyword>
<dbReference type="PATRIC" id="fig|1423803.3.peg.1598"/>
<proteinExistence type="predicted"/>
<organism evidence="1 2">
    <name type="scientific">Levilactobacillus senmaizukei DSM 21775 = NBRC 103853</name>
    <dbReference type="NCBI Taxonomy" id="1423803"/>
    <lineage>
        <taxon>Bacteria</taxon>
        <taxon>Bacillati</taxon>
        <taxon>Bacillota</taxon>
        <taxon>Bacilli</taxon>
        <taxon>Lactobacillales</taxon>
        <taxon>Lactobacillaceae</taxon>
        <taxon>Levilactobacillus</taxon>
    </lineage>
</organism>
<comment type="caution">
    <text evidence="1">The sequence shown here is derived from an EMBL/GenBank/DDBJ whole genome shotgun (WGS) entry which is preliminary data.</text>
</comment>
<reference evidence="1 2" key="1">
    <citation type="journal article" date="2015" name="Genome Announc.">
        <title>Expanding the biotechnology potential of lactobacilli through comparative genomics of 213 strains and associated genera.</title>
        <authorList>
            <person name="Sun Z."/>
            <person name="Harris H.M."/>
            <person name="McCann A."/>
            <person name="Guo C."/>
            <person name="Argimon S."/>
            <person name="Zhang W."/>
            <person name="Yang X."/>
            <person name="Jeffery I.B."/>
            <person name="Cooney J.C."/>
            <person name="Kagawa T.F."/>
            <person name="Liu W."/>
            <person name="Song Y."/>
            <person name="Salvetti E."/>
            <person name="Wrobel A."/>
            <person name="Rasinkangas P."/>
            <person name="Parkhill J."/>
            <person name="Rea M.C."/>
            <person name="O'Sullivan O."/>
            <person name="Ritari J."/>
            <person name="Douillard F.P."/>
            <person name="Paul Ross R."/>
            <person name="Yang R."/>
            <person name="Briner A.E."/>
            <person name="Felis G.E."/>
            <person name="de Vos W.M."/>
            <person name="Barrangou R."/>
            <person name="Klaenhammer T.R."/>
            <person name="Caufield P.W."/>
            <person name="Cui Y."/>
            <person name="Zhang H."/>
            <person name="O'Toole P.W."/>
        </authorList>
    </citation>
    <scope>NUCLEOTIDE SEQUENCE [LARGE SCALE GENOMIC DNA]</scope>
    <source>
        <strain evidence="1 2">DSM 21775</strain>
    </source>
</reference>
<name>A0A0R2DFK4_9LACO</name>
<dbReference type="Proteomes" id="UP000051589">
    <property type="component" value="Unassembled WGS sequence"/>
</dbReference>
<dbReference type="EMBL" id="AYZH01000004">
    <property type="protein sequence ID" value="KRN02833.1"/>
    <property type="molecule type" value="Genomic_DNA"/>
</dbReference>
<sequence>MLSNRTEILEEYRQANAQLATLKQEESANVQSSSATVTIEPRFGNEMNALSSKCAQLDMILEAMEASED</sequence>
<gene>
    <name evidence="1" type="ORF">FD13_GL001552</name>
</gene>
<protein>
    <submittedName>
        <fullName evidence="1">Uncharacterized protein</fullName>
    </submittedName>
</protein>
<dbReference type="AlphaFoldDB" id="A0A0R2DFK4"/>
<evidence type="ECO:0000313" key="1">
    <source>
        <dbReference type="EMBL" id="KRN02833.1"/>
    </source>
</evidence>
<accession>A0A0R2DFK4</accession>
<dbReference type="STRING" id="1423803.FD13_GL001552"/>
<evidence type="ECO:0000313" key="2">
    <source>
        <dbReference type="Proteomes" id="UP000051589"/>
    </source>
</evidence>